<keyword evidence="3" id="KW-0560">Oxidoreductase</keyword>
<proteinExistence type="inferred from homology"/>
<evidence type="ECO:0000256" key="7">
    <source>
        <dbReference type="SAM" id="Phobius"/>
    </source>
</evidence>
<dbReference type="OrthoDB" id="117402at2"/>
<evidence type="ECO:0000259" key="8">
    <source>
        <dbReference type="Pfam" id="PF13462"/>
    </source>
</evidence>
<dbReference type="EMBL" id="CP009896">
    <property type="protein sequence ID" value="AIY16782.1"/>
    <property type="molecule type" value="Genomic_DNA"/>
</dbReference>
<keyword evidence="5" id="KW-0676">Redox-active center</keyword>
<dbReference type="GO" id="GO:0016491">
    <property type="term" value="F:oxidoreductase activity"/>
    <property type="evidence" value="ECO:0007669"/>
    <property type="project" value="UniProtKB-KW"/>
</dbReference>
<evidence type="ECO:0000256" key="2">
    <source>
        <dbReference type="ARBA" id="ARBA00022729"/>
    </source>
</evidence>
<dbReference type="Proteomes" id="UP000030300">
    <property type="component" value="Chromosome"/>
</dbReference>
<dbReference type="PANTHER" id="PTHR13887:SF14">
    <property type="entry name" value="DISULFIDE BOND FORMATION PROTEIN D"/>
    <property type="match status" value="1"/>
</dbReference>
<dbReference type="STRING" id="2045.KR76_08370"/>
<evidence type="ECO:0000256" key="1">
    <source>
        <dbReference type="ARBA" id="ARBA00005791"/>
    </source>
</evidence>
<accession>A0A0A1DJD8</accession>
<comment type="similarity">
    <text evidence="1">Belongs to the thioredoxin family. DsbA subfamily.</text>
</comment>
<dbReference type="RefSeq" id="WP_038677708.1">
    <property type="nucleotide sequence ID" value="NZ_BJMC01000007.1"/>
</dbReference>
<dbReference type="PANTHER" id="PTHR13887">
    <property type="entry name" value="GLUTATHIONE S-TRANSFERASE KAPPA"/>
    <property type="match status" value="1"/>
</dbReference>
<feature type="domain" description="Thioredoxin-like fold" evidence="8">
    <location>
        <begin position="68"/>
        <end position="238"/>
    </location>
</feature>
<evidence type="ECO:0000313" key="12">
    <source>
        <dbReference type="Proteomes" id="UP000449906"/>
    </source>
</evidence>
<evidence type="ECO:0000256" key="5">
    <source>
        <dbReference type="ARBA" id="ARBA00023284"/>
    </source>
</evidence>
<dbReference type="GeneID" id="96608931"/>
<reference evidence="9 11" key="1">
    <citation type="journal article" date="2015" name="Genome Announc.">
        <title>Complete Genome Sequence of Steroid-Transforming Nocardioides simplex VKM Ac-2033D.</title>
        <authorList>
            <person name="Shtratnikova V.Y."/>
            <person name="Schelkunov M.I."/>
            <person name="Pekov Y.A."/>
            <person name="Fokina V.V."/>
            <person name="Logacheva M.D."/>
            <person name="Sokolov S.L."/>
            <person name="Bragin E.Y."/>
            <person name="Ashapkin V.V."/>
            <person name="Donova M.V."/>
        </authorList>
    </citation>
    <scope>NUCLEOTIDE SEQUENCE [LARGE SCALE GENOMIC DNA]</scope>
    <source>
        <strain evidence="9 11">VKM Ac-2033D</strain>
    </source>
</reference>
<sequence length="245" mass="25855">MSSNSKASARAQKAAEMRAAQKKRETRRRILTIGGVVVVMALIIGGSIGVSLLNKKEVKAAAAGSSAYGVTIGKKDAPHSVVIYEDFLCPFCRQLESATRSDLESLAADGKVFVEYRPFDLLSQGTGSDYPIRAAGAFSIVLDKSGPEIAKKFHDLLYENQPSEQNPDVVTDADLVALAVKAGASESDVKAAIEAGEGADWVTKATKEAHDSGVSSTPTVLLDGQLFQDGRTIDDIAKNLVAAVD</sequence>
<name>A0A0A1DJD8_NOCSI</name>
<feature type="transmembrane region" description="Helical" evidence="7">
    <location>
        <begin position="30"/>
        <end position="53"/>
    </location>
</feature>
<evidence type="ECO:0000313" key="9">
    <source>
        <dbReference type="EMBL" id="AIY16782.1"/>
    </source>
</evidence>
<keyword evidence="7" id="KW-0812">Transmembrane</keyword>
<dbReference type="KEGG" id="psim:KR76_08370"/>
<dbReference type="HOGENOM" id="CLU_000288_47_3_11"/>
<evidence type="ECO:0000256" key="6">
    <source>
        <dbReference type="SAM" id="MobiDB-lite"/>
    </source>
</evidence>
<reference evidence="10 12" key="2">
    <citation type="submission" date="2019-09" db="EMBL/GenBank/DDBJ databases">
        <title>Pimelobacter sp. isolated from Paulinella.</title>
        <authorList>
            <person name="Jeong S.E."/>
        </authorList>
    </citation>
    <scope>NUCLEOTIDE SEQUENCE [LARGE SCALE GENOMIC DNA]</scope>
    <source>
        <strain evidence="10 12">Pch-N</strain>
    </source>
</reference>
<dbReference type="Proteomes" id="UP000449906">
    <property type="component" value="Unassembled WGS sequence"/>
</dbReference>
<keyword evidence="11" id="KW-1185">Reference proteome</keyword>
<dbReference type="AlphaFoldDB" id="A0A0A1DJD8"/>
<dbReference type="InterPro" id="IPR012336">
    <property type="entry name" value="Thioredoxin-like_fold"/>
</dbReference>
<feature type="compositionally biased region" description="Low complexity" evidence="6">
    <location>
        <begin position="1"/>
        <end position="18"/>
    </location>
</feature>
<evidence type="ECO:0000256" key="3">
    <source>
        <dbReference type="ARBA" id="ARBA00023002"/>
    </source>
</evidence>
<keyword evidence="7" id="KW-0472">Membrane</keyword>
<keyword evidence="2" id="KW-0732">Signal</keyword>
<gene>
    <name evidence="10" type="ORF">F9L07_19450</name>
    <name evidence="9" type="ORF">KR76_08370</name>
</gene>
<organism evidence="9 11">
    <name type="scientific">Nocardioides simplex</name>
    <name type="common">Arthrobacter simplex</name>
    <dbReference type="NCBI Taxonomy" id="2045"/>
    <lineage>
        <taxon>Bacteria</taxon>
        <taxon>Bacillati</taxon>
        <taxon>Actinomycetota</taxon>
        <taxon>Actinomycetes</taxon>
        <taxon>Propionibacteriales</taxon>
        <taxon>Nocardioidaceae</taxon>
        <taxon>Pimelobacter</taxon>
    </lineage>
</organism>
<dbReference type="eggNOG" id="COG1651">
    <property type="taxonomic scope" value="Bacteria"/>
</dbReference>
<dbReference type="Pfam" id="PF13462">
    <property type="entry name" value="Thioredoxin_4"/>
    <property type="match status" value="1"/>
</dbReference>
<dbReference type="InterPro" id="IPR036249">
    <property type="entry name" value="Thioredoxin-like_sf"/>
</dbReference>
<evidence type="ECO:0000313" key="11">
    <source>
        <dbReference type="Proteomes" id="UP000030300"/>
    </source>
</evidence>
<dbReference type="SUPFAM" id="SSF52833">
    <property type="entry name" value="Thioredoxin-like"/>
    <property type="match status" value="1"/>
</dbReference>
<keyword evidence="4" id="KW-1015">Disulfide bond</keyword>
<keyword evidence="7" id="KW-1133">Transmembrane helix</keyword>
<evidence type="ECO:0000256" key="4">
    <source>
        <dbReference type="ARBA" id="ARBA00023157"/>
    </source>
</evidence>
<evidence type="ECO:0000313" key="10">
    <source>
        <dbReference type="EMBL" id="KAB2809221.1"/>
    </source>
</evidence>
<feature type="region of interest" description="Disordered" evidence="6">
    <location>
        <begin position="1"/>
        <end position="21"/>
    </location>
</feature>
<protein>
    <submittedName>
        <fullName evidence="9">Putative membrane protein</fullName>
    </submittedName>
    <submittedName>
        <fullName evidence="10">Thioredoxin domain-containing protein</fullName>
    </submittedName>
</protein>
<dbReference type="Gene3D" id="3.40.30.10">
    <property type="entry name" value="Glutaredoxin"/>
    <property type="match status" value="1"/>
</dbReference>
<dbReference type="EMBL" id="WBVM01000002">
    <property type="protein sequence ID" value="KAB2809221.1"/>
    <property type="molecule type" value="Genomic_DNA"/>
</dbReference>